<protein>
    <submittedName>
        <fullName evidence="3">GGDEF domain-containing protein</fullName>
    </submittedName>
</protein>
<feature type="transmembrane region" description="Helical" evidence="1">
    <location>
        <begin position="96"/>
        <end position="113"/>
    </location>
</feature>
<dbReference type="PANTHER" id="PTHR46663">
    <property type="entry name" value="DIGUANYLATE CYCLASE DGCT-RELATED"/>
    <property type="match status" value="1"/>
</dbReference>
<accession>A0A4Y8LFP1</accession>
<organism evidence="3 4">
    <name type="scientific">Jeotgalibacillus salarius</name>
    <dbReference type="NCBI Taxonomy" id="546023"/>
    <lineage>
        <taxon>Bacteria</taxon>
        <taxon>Bacillati</taxon>
        <taxon>Bacillota</taxon>
        <taxon>Bacilli</taxon>
        <taxon>Bacillales</taxon>
        <taxon>Caryophanaceae</taxon>
        <taxon>Jeotgalibacillus</taxon>
    </lineage>
</organism>
<evidence type="ECO:0000259" key="2">
    <source>
        <dbReference type="PROSITE" id="PS50887"/>
    </source>
</evidence>
<evidence type="ECO:0000313" key="4">
    <source>
        <dbReference type="Proteomes" id="UP000297776"/>
    </source>
</evidence>
<dbReference type="EMBL" id="SORX01000008">
    <property type="protein sequence ID" value="TFD99816.1"/>
    <property type="molecule type" value="Genomic_DNA"/>
</dbReference>
<proteinExistence type="predicted"/>
<dbReference type="Gene3D" id="3.30.70.270">
    <property type="match status" value="1"/>
</dbReference>
<dbReference type="InterPro" id="IPR000160">
    <property type="entry name" value="GGDEF_dom"/>
</dbReference>
<feature type="transmembrane region" description="Helical" evidence="1">
    <location>
        <begin position="148"/>
        <end position="167"/>
    </location>
</feature>
<feature type="transmembrane region" description="Helical" evidence="1">
    <location>
        <begin position="187"/>
        <end position="207"/>
    </location>
</feature>
<reference evidence="3 4" key="1">
    <citation type="submission" date="2019-03" db="EMBL/GenBank/DDBJ databases">
        <authorList>
            <person name="Yang Y."/>
        </authorList>
    </citation>
    <scope>NUCLEOTIDE SEQUENCE [LARGE SCALE GENOMIC DNA]</scope>
    <source>
        <strain evidence="3 4">ASL-1</strain>
    </source>
</reference>
<dbReference type="OrthoDB" id="69083at2"/>
<feature type="domain" description="GGDEF" evidence="2">
    <location>
        <begin position="249"/>
        <end position="382"/>
    </location>
</feature>
<dbReference type="NCBIfam" id="TIGR00254">
    <property type="entry name" value="GGDEF"/>
    <property type="match status" value="1"/>
</dbReference>
<evidence type="ECO:0000313" key="3">
    <source>
        <dbReference type="EMBL" id="TFD99816.1"/>
    </source>
</evidence>
<dbReference type="Proteomes" id="UP000297776">
    <property type="component" value="Unassembled WGS sequence"/>
</dbReference>
<name>A0A4Y8LFP1_9BACL</name>
<evidence type="ECO:0000256" key="1">
    <source>
        <dbReference type="SAM" id="Phobius"/>
    </source>
</evidence>
<dbReference type="InterPro" id="IPR029787">
    <property type="entry name" value="Nucleotide_cyclase"/>
</dbReference>
<sequence length="382" mass="43342">MLDPLTLGAVVFVLAIISSIVMTITWRMNLQERGLKMWAWAAIIGGLGFLPLPFAPLIGSYAAVLNNIATLIAPILILEGILRFRGYPRERLRRNIYILVIIYAVSFIFILRDSPNTRFLFYDSLNIVIFYLSAFLLLWKSGGVERKIYMLSAIPFVMIGSSFGVRWFLALNGSFEANFVAHPYTSYLFFVVIIWTVGWTYGLSLAVNYRNHTKVMKLATHDDMTGLANRKHLNHYLDSLLTDAETSNEPFVLYLLDLNGFKQINDTYGHNFGDQAIIQMAETIKELIDEHDFAARLGGDEFIIVSSRVSLNADVNKLKEKIRKSIERPARLDEQLIQLRTSIGYAMFPADGKNTDTLLSTADQRMYHDKTADRARSTVMKG</sequence>
<dbReference type="Pfam" id="PF00990">
    <property type="entry name" value="GGDEF"/>
    <property type="match status" value="1"/>
</dbReference>
<feature type="transmembrane region" description="Helical" evidence="1">
    <location>
        <begin position="64"/>
        <end position="84"/>
    </location>
</feature>
<dbReference type="SUPFAM" id="SSF55073">
    <property type="entry name" value="Nucleotide cyclase"/>
    <property type="match status" value="1"/>
</dbReference>
<dbReference type="InterPro" id="IPR043128">
    <property type="entry name" value="Rev_trsase/Diguanyl_cyclase"/>
</dbReference>
<dbReference type="InterPro" id="IPR052163">
    <property type="entry name" value="DGC-Regulatory_Protein"/>
</dbReference>
<comment type="caution">
    <text evidence="3">The sequence shown here is derived from an EMBL/GenBank/DDBJ whole genome shotgun (WGS) entry which is preliminary data.</text>
</comment>
<keyword evidence="1" id="KW-0812">Transmembrane</keyword>
<keyword evidence="4" id="KW-1185">Reference proteome</keyword>
<dbReference type="FunFam" id="3.30.70.270:FF:000001">
    <property type="entry name" value="Diguanylate cyclase domain protein"/>
    <property type="match status" value="1"/>
</dbReference>
<feature type="transmembrane region" description="Helical" evidence="1">
    <location>
        <begin position="119"/>
        <end position="139"/>
    </location>
</feature>
<dbReference type="PROSITE" id="PS50887">
    <property type="entry name" value="GGDEF"/>
    <property type="match status" value="1"/>
</dbReference>
<feature type="transmembrane region" description="Helical" evidence="1">
    <location>
        <begin position="6"/>
        <end position="26"/>
    </location>
</feature>
<dbReference type="RefSeq" id="WP_134382331.1">
    <property type="nucleotide sequence ID" value="NZ_SORX01000008.1"/>
</dbReference>
<dbReference type="CDD" id="cd01949">
    <property type="entry name" value="GGDEF"/>
    <property type="match status" value="1"/>
</dbReference>
<keyword evidence="1" id="KW-1133">Transmembrane helix</keyword>
<gene>
    <name evidence="3" type="ORF">E2626_13630</name>
</gene>
<keyword evidence="1" id="KW-0472">Membrane</keyword>
<dbReference type="AlphaFoldDB" id="A0A4Y8LFP1"/>
<feature type="transmembrane region" description="Helical" evidence="1">
    <location>
        <begin position="38"/>
        <end position="58"/>
    </location>
</feature>
<dbReference type="PANTHER" id="PTHR46663:SF2">
    <property type="entry name" value="GGDEF DOMAIN-CONTAINING PROTEIN"/>
    <property type="match status" value="1"/>
</dbReference>
<dbReference type="SMART" id="SM00267">
    <property type="entry name" value="GGDEF"/>
    <property type="match status" value="1"/>
</dbReference>